<evidence type="ECO:0000313" key="2">
    <source>
        <dbReference type="EMBL" id="OEF99908.1"/>
    </source>
</evidence>
<accession>A0A1D2YVZ2</accession>
<keyword evidence="1" id="KW-0472">Membrane</keyword>
<proteinExistence type="predicted"/>
<comment type="caution">
    <text evidence="2">The sequence shown here is derived from an EMBL/GenBank/DDBJ whole genome shotgun (WGS) entry which is preliminary data.</text>
</comment>
<reference evidence="2 3" key="1">
    <citation type="submission" date="2016-09" db="EMBL/GenBank/DDBJ databases">
        <title>Draft genome sequence for the type strain of Vulcanibacillus modesticaldus BR, a strictly anaerobic, moderately thermophilic, and nitrate-reducing bacterium from deep sea-hydrothermal vents of the Mid-Atlantic Ridge.</title>
        <authorList>
            <person name="Abin C.A."/>
            <person name="Hollibaugh J.T."/>
        </authorList>
    </citation>
    <scope>NUCLEOTIDE SEQUENCE [LARGE SCALE GENOMIC DNA]</scope>
    <source>
        <strain evidence="2 3">BR</strain>
    </source>
</reference>
<keyword evidence="1" id="KW-1133">Transmembrane helix</keyword>
<dbReference type="NCBIfam" id="NF041646">
    <property type="entry name" value="VC0807_fam"/>
    <property type="match status" value="1"/>
</dbReference>
<evidence type="ECO:0000313" key="3">
    <source>
        <dbReference type="Proteomes" id="UP000243739"/>
    </source>
</evidence>
<feature type="transmembrane region" description="Helical" evidence="1">
    <location>
        <begin position="58"/>
        <end position="75"/>
    </location>
</feature>
<keyword evidence="3" id="KW-1185">Reference proteome</keyword>
<dbReference type="OrthoDB" id="2739093at2"/>
<dbReference type="AlphaFoldDB" id="A0A1D2YVZ2"/>
<keyword evidence="1" id="KW-0812">Transmembrane</keyword>
<dbReference type="RefSeq" id="WP_069656214.1">
    <property type="nucleotide sequence ID" value="NZ_MIJF01000012.1"/>
</dbReference>
<feature type="transmembrane region" description="Helical" evidence="1">
    <location>
        <begin position="137"/>
        <end position="158"/>
    </location>
</feature>
<protein>
    <submittedName>
        <fullName evidence="2">Uncharacterized protein</fullName>
    </submittedName>
</protein>
<dbReference type="Proteomes" id="UP000243739">
    <property type="component" value="Unassembled WGS sequence"/>
</dbReference>
<feature type="transmembrane region" description="Helical" evidence="1">
    <location>
        <begin position="170"/>
        <end position="194"/>
    </location>
</feature>
<evidence type="ECO:0000256" key="1">
    <source>
        <dbReference type="SAM" id="Phobius"/>
    </source>
</evidence>
<feature type="transmembrane region" description="Helical" evidence="1">
    <location>
        <begin position="81"/>
        <end position="102"/>
    </location>
</feature>
<name>A0A1D2YVZ2_9BACI</name>
<feature type="transmembrane region" description="Helical" evidence="1">
    <location>
        <begin position="29"/>
        <end position="46"/>
    </location>
</feature>
<feature type="transmembrane region" description="Helical" evidence="1">
    <location>
        <begin position="5"/>
        <end position="23"/>
    </location>
</feature>
<gene>
    <name evidence="2" type="ORF">BHF71_07300</name>
</gene>
<dbReference type="EMBL" id="MIJF01000012">
    <property type="protein sequence ID" value="OEF99908.1"/>
    <property type="molecule type" value="Genomic_DNA"/>
</dbReference>
<sequence>MKKTAFNEIIFYIILPLVIWRNGRELLGDYYAMLLSTLPGLIYTIYKFFKEKQFSKTGMFILISLLIGTSLDLIADSAEWILWNGVYLNFGFTIFWLITIMIKQPMAMYFFIDYAYLRGIPREESYQLYRKKEIFPYFQYLTAFFAFRDILQAVIKIFLIKRYGVDGFEYILLIMKITSWVFTGLMFLGIYYIIRKINEYVRENKKRAENIAATMRQ</sequence>
<organism evidence="2 3">
    <name type="scientific">Vulcanibacillus modesticaldus</name>
    <dbReference type="NCBI Taxonomy" id="337097"/>
    <lineage>
        <taxon>Bacteria</taxon>
        <taxon>Bacillati</taxon>
        <taxon>Bacillota</taxon>
        <taxon>Bacilli</taxon>
        <taxon>Bacillales</taxon>
        <taxon>Bacillaceae</taxon>
        <taxon>Vulcanibacillus</taxon>
    </lineage>
</organism>
<dbReference type="STRING" id="337097.BHF71_07300"/>